<reference evidence="7 8" key="1">
    <citation type="submission" date="2019-07" db="EMBL/GenBank/DDBJ databases">
        <title>Whole genome shotgun sequence of Skermanella aerolata NBRC 106429.</title>
        <authorList>
            <person name="Hosoyama A."/>
            <person name="Uohara A."/>
            <person name="Ohji S."/>
            <person name="Ichikawa N."/>
        </authorList>
    </citation>
    <scope>NUCLEOTIDE SEQUENCE [LARGE SCALE GENOMIC DNA]</scope>
    <source>
        <strain evidence="7 8">NBRC 106429</strain>
    </source>
</reference>
<protein>
    <submittedName>
        <fullName evidence="7">Acetoin dehydrogenase</fullName>
    </submittedName>
</protein>
<evidence type="ECO:0000313" key="7">
    <source>
        <dbReference type="EMBL" id="GEO40319.1"/>
    </source>
</evidence>
<evidence type="ECO:0000256" key="4">
    <source>
        <dbReference type="ARBA" id="ARBA00025211"/>
    </source>
</evidence>
<comment type="cofactor">
    <cofactor evidence="1">
        <name>thiamine diphosphate</name>
        <dbReference type="ChEBI" id="CHEBI:58937"/>
    </cofactor>
</comment>
<dbReference type="AlphaFoldDB" id="A0A512DV27"/>
<evidence type="ECO:0000256" key="3">
    <source>
        <dbReference type="ARBA" id="ARBA00023052"/>
    </source>
</evidence>
<dbReference type="GO" id="GO:0004739">
    <property type="term" value="F:pyruvate dehydrogenase (acetyl-transferring) activity"/>
    <property type="evidence" value="ECO:0007669"/>
    <property type="project" value="UniProtKB-EC"/>
</dbReference>
<dbReference type="Pfam" id="PF00676">
    <property type="entry name" value="E1_dh"/>
    <property type="match status" value="1"/>
</dbReference>
<dbReference type="Gene3D" id="3.40.50.970">
    <property type="match status" value="1"/>
</dbReference>
<sequence length="325" mass="35683">MGTVTPDVEIRLFKSVLRLRRAEESLAALYSEQEMRTPTHFGVGQEAVASGVCEALLPDDVVYSHHRCHNHYLAKGGSVAGLAAELYGRETGCANGRGGSVHLTAVDKGFVVSSAILGQTIAVATGSALAFQMDRSSRVAVTFFGEATCEEGVFYESMNYAALRKLPVLFVCENNLYSTESPLSTRQPTGTELCERARAFKVTAEKVDGNDTIAVFEAATRAVESIRAGNGPVFLECMTYRWREHVGPGFDHELGRTYRTKAELDKWIEHCPVKLAGERLQSRGIASEAQIARWTEEVESEIRVAVLTAKQAPWPEAQNLFDNIY</sequence>
<dbReference type="InterPro" id="IPR050642">
    <property type="entry name" value="PDH_E1_Alpha_Subunit"/>
</dbReference>
<organism evidence="7 8">
    <name type="scientific">Skermanella aerolata</name>
    <dbReference type="NCBI Taxonomy" id="393310"/>
    <lineage>
        <taxon>Bacteria</taxon>
        <taxon>Pseudomonadati</taxon>
        <taxon>Pseudomonadota</taxon>
        <taxon>Alphaproteobacteria</taxon>
        <taxon>Rhodospirillales</taxon>
        <taxon>Azospirillaceae</taxon>
        <taxon>Skermanella</taxon>
    </lineage>
</organism>
<accession>A0A512DV27</accession>
<comment type="catalytic activity">
    <reaction evidence="5">
        <text>N(6)-[(R)-lipoyl]-L-lysyl-[protein] + pyruvate + H(+) = N(6)-[(R)-S(8)-acetyldihydrolipoyl]-L-lysyl-[protein] + CO2</text>
        <dbReference type="Rhea" id="RHEA:19189"/>
        <dbReference type="Rhea" id="RHEA-COMP:10474"/>
        <dbReference type="Rhea" id="RHEA-COMP:10478"/>
        <dbReference type="ChEBI" id="CHEBI:15361"/>
        <dbReference type="ChEBI" id="CHEBI:15378"/>
        <dbReference type="ChEBI" id="CHEBI:16526"/>
        <dbReference type="ChEBI" id="CHEBI:83099"/>
        <dbReference type="ChEBI" id="CHEBI:83111"/>
        <dbReference type="EC" id="1.2.4.1"/>
    </reaction>
</comment>
<name>A0A512DV27_9PROT</name>
<comment type="caution">
    <text evidence="7">The sequence shown here is derived from an EMBL/GenBank/DDBJ whole genome shotgun (WGS) entry which is preliminary data.</text>
</comment>
<evidence type="ECO:0000313" key="8">
    <source>
        <dbReference type="Proteomes" id="UP000321523"/>
    </source>
</evidence>
<comment type="function">
    <text evidence="4">The pyruvate dehydrogenase complex catalyzes the overall conversion of pyruvate to acetyl-CoA and CO(2). It contains multiple copies of three enzymatic components: pyruvate dehydrogenase (E1), dihydrolipoamide acetyltransferase (E2) and lipoamide dehydrogenase (E3).</text>
</comment>
<dbReference type="Proteomes" id="UP000321523">
    <property type="component" value="Unassembled WGS sequence"/>
</dbReference>
<dbReference type="CDD" id="cd02000">
    <property type="entry name" value="TPP_E1_PDC_ADC_BCADC"/>
    <property type="match status" value="1"/>
</dbReference>
<dbReference type="PANTHER" id="PTHR11516:SF60">
    <property type="entry name" value="PYRUVATE DEHYDROGENASE E1 COMPONENT SUBUNIT ALPHA"/>
    <property type="match status" value="1"/>
</dbReference>
<keyword evidence="8" id="KW-1185">Reference proteome</keyword>
<evidence type="ECO:0000256" key="1">
    <source>
        <dbReference type="ARBA" id="ARBA00001964"/>
    </source>
</evidence>
<evidence type="ECO:0000259" key="6">
    <source>
        <dbReference type="Pfam" id="PF00676"/>
    </source>
</evidence>
<keyword evidence="2" id="KW-0560">Oxidoreductase</keyword>
<keyword evidence="3" id="KW-0786">Thiamine pyrophosphate</keyword>
<proteinExistence type="predicted"/>
<dbReference type="GO" id="GO:0006086">
    <property type="term" value="P:pyruvate decarboxylation to acetyl-CoA"/>
    <property type="evidence" value="ECO:0007669"/>
    <property type="project" value="TreeGrafter"/>
</dbReference>
<dbReference type="SUPFAM" id="SSF52518">
    <property type="entry name" value="Thiamin diphosphate-binding fold (THDP-binding)"/>
    <property type="match status" value="1"/>
</dbReference>
<feature type="domain" description="Dehydrogenase E1 component" evidence="6">
    <location>
        <begin position="18"/>
        <end position="317"/>
    </location>
</feature>
<dbReference type="PANTHER" id="PTHR11516">
    <property type="entry name" value="PYRUVATE DEHYDROGENASE E1 COMPONENT, ALPHA SUBUNIT BACTERIAL AND ORGANELLAR"/>
    <property type="match status" value="1"/>
</dbReference>
<dbReference type="InterPro" id="IPR001017">
    <property type="entry name" value="DH_E1"/>
</dbReference>
<gene>
    <name evidence="7" type="ORF">SAE02_44670</name>
</gene>
<evidence type="ECO:0000256" key="2">
    <source>
        <dbReference type="ARBA" id="ARBA00023002"/>
    </source>
</evidence>
<dbReference type="OrthoDB" id="9766715at2"/>
<dbReference type="EMBL" id="BJYZ01000021">
    <property type="protein sequence ID" value="GEO40319.1"/>
    <property type="molecule type" value="Genomic_DNA"/>
</dbReference>
<dbReference type="RefSeq" id="WP_044429823.1">
    <property type="nucleotide sequence ID" value="NZ_BJYZ01000021.1"/>
</dbReference>
<dbReference type="InterPro" id="IPR029061">
    <property type="entry name" value="THDP-binding"/>
</dbReference>
<evidence type="ECO:0000256" key="5">
    <source>
        <dbReference type="ARBA" id="ARBA00051231"/>
    </source>
</evidence>